<dbReference type="EMBL" id="AP017369">
    <property type="protein sequence ID" value="BAU96107.1"/>
    <property type="molecule type" value="Genomic_DNA"/>
</dbReference>
<name>A0A160PPY2_9CORY</name>
<accession>A0A160PPY2</accession>
<protein>
    <submittedName>
        <fullName evidence="1">Uncharacterized protein</fullName>
    </submittedName>
</protein>
<proteinExistence type="predicted"/>
<reference evidence="1 2" key="1">
    <citation type="submission" date="2016-02" db="EMBL/GenBank/DDBJ databases">
        <title>Corynebacterium glutamicum N24 whole genome sequencing project.</title>
        <authorList>
            <person name="Matsutani M."/>
            <person name="Nangtapong N."/>
            <person name="Yakushi T."/>
            <person name="Matsushita K."/>
        </authorList>
    </citation>
    <scope>NUCLEOTIDE SEQUENCE [LARGE SCALE GENOMIC DNA]</scope>
    <source>
        <strain evidence="1 2">N24</strain>
    </source>
</reference>
<organism evidence="1 2">
    <name type="scientific">Corynebacterium suranareeae</name>
    <dbReference type="NCBI Taxonomy" id="2506452"/>
    <lineage>
        <taxon>Bacteria</taxon>
        <taxon>Bacillati</taxon>
        <taxon>Actinomycetota</taxon>
        <taxon>Actinomycetes</taxon>
        <taxon>Mycobacteriales</taxon>
        <taxon>Corynebacteriaceae</taxon>
        <taxon>Corynebacterium</taxon>
    </lineage>
</organism>
<dbReference type="AlphaFoldDB" id="A0A160PPY2"/>
<gene>
    <name evidence="1" type="ORF">N24_1845</name>
</gene>
<keyword evidence="2" id="KW-1185">Reference proteome</keyword>
<dbReference type="Proteomes" id="UP000218244">
    <property type="component" value="Chromosome"/>
</dbReference>
<dbReference type="RefSeq" id="WP_096456375.1">
    <property type="nucleotide sequence ID" value="NZ_AP017369.1"/>
</dbReference>
<evidence type="ECO:0000313" key="1">
    <source>
        <dbReference type="EMBL" id="BAU96107.1"/>
    </source>
</evidence>
<evidence type="ECO:0000313" key="2">
    <source>
        <dbReference type="Proteomes" id="UP000218244"/>
    </source>
</evidence>
<sequence length="62" mass="7034">MSNLGNYYAARRTVIEQLRNEGLDAKQIAAQLQLSPDLINADLEALEKEKGETQKKYQQRGL</sequence>
<dbReference type="KEGG" id="csur:N24_1845"/>